<reference evidence="1" key="1">
    <citation type="journal article" date="2020" name="Nature">
        <title>Giant virus diversity and host interactions through global metagenomics.</title>
        <authorList>
            <person name="Schulz F."/>
            <person name="Roux S."/>
            <person name="Paez-Espino D."/>
            <person name="Jungbluth S."/>
            <person name="Walsh D.A."/>
            <person name="Denef V.J."/>
            <person name="McMahon K.D."/>
            <person name="Konstantinidis K.T."/>
            <person name="Eloe-Fadrosh E.A."/>
            <person name="Kyrpides N.C."/>
            <person name="Woyke T."/>
        </authorList>
    </citation>
    <scope>NUCLEOTIDE SEQUENCE</scope>
    <source>
        <strain evidence="1">GVMAG-M-3300020727-4</strain>
    </source>
</reference>
<protein>
    <submittedName>
        <fullName evidence="1">Uncharacterized protein</fullName>
    </submittedName>
</protein>
<sequence>MLLITFYIIIIIRYLYFRQKYNNLKIIKNKKKN</sequence>
<evidence type="ECO:0000313" key="1">
    <source>
        <dbReference type="EMBL" id="QHT03093.1"/>
    </source>
</evidence>
<proteinExistence type="predicted"/>
<name>A0A6C0CFL6_9ZZZZ</name>
<dbReference type="EMBL" id="MN739405">
    <property type="protein sequence ID" value="QHT03093.1"/>
    <property type="molecule type" value="Genomic_DNA"/>
</dbReference>
<organism evidence="1">
    <name type="scientific">viral metagenome</name>
    <dbReference type="NCBI Taxonomy" id="1070528"/>
    <lineage>
        <taxon>unclassified sequences</taxon>
        <taxon>metagenomes</taxon>
        <taxon>organismal metagenomes</taxon>
    </lineage>
</organism>
<dbReference type="AlphaFoldDB" id="A0A6C0CFL6"/>
<accession>A0A6C0CFL6</accession>